<evidence type="ECO:0000313" key="2">
    <source>
        <dbReference type="Proteomes" id="UP000653099"/>
    </source>
</evidence>
<comment type="caution">
    <text evidence="1">The sequence shown here is derived from an EMBL/GenBank/DDBJ whole genome shotgun (WGS) entry which is preliminary data.</text>
</comment>
<dbReference type="AlphaFoldDB" id="A0A830EJD3"/>
<sequence length="204" mass="22172">MERVETAAVSGYRAVDDYTSNDYTLRITSAVVVDNDGDSGLVSMELTNTGSGTIELDTPSSYVGQETSVAYLGFVESQRGNGDEYKFYVSEDTRRSFSEVGQWETYEIAGSIPFVMASNSDYSVAVGVGDGPADTNLAMTETDPPTLIRIFTNRVVLDPEETVEWQLPYTGLGTGDLPADEARNRIEAASSLPIPDDSEWEIFG</sequence>
<gene>
    <name evidence="1" type="ORF">GCM10008995_20880</name>
</gene>
<keyword evidence="2" id="KW-1185">Reference proteome</keyword>
<dbReference type="EMBL" id="BMOC01000013">
    <property type="protein sequence ID" value="GGJ10814.1"/>
    <property type="molecule type" value="Genomic_DNA"/>
</dbReference>
<reference evidence="1" key="1">
    <citation type="journal article" date="2014" name="Int. J. Syst. Evol. Microbiol.">
        <title>Complete genome sequence of Corynebacterium casei LMG S-19264T (=DSM 44701T), isolated from a smear-ripened cheese.</title>
        <authorList>
            <consortium name="US DOE Joint Genome Institute (JGI-PGF)"/>
            <person name="Walter F."/>
            <person name="Albersmeier A."/>
            <person name="Kalinowski J."/>
            <person name="Ruckert C."/>
        </authorList>
    </citation>
    <scope>NUCLEOTIDE SEQUENCE</scope>
    <source>
        <strain evidence="1">JCM 14359</strain>
    </source>
</reference>
<proteinExistence type="predicted"/>
<evidence type="ECO:0000313" key="1">
    <source>
        <dbReference type="EMBL" id="GGJ10814.1"/>
    </source>
</evidence>
<protein>
    <submittedName>
        <fullName evidence="1">Uncharacterized protein</fullName>
    </submittedName>
</protein>
<accession>A0A830EJD3</accession>
<reference evidence="1" key="2">
    <citation type="submission" date="2020-09" db="EMBL/GenBank/DDBJ databases">
        <authorList>
            <person name="Sun Q."/>
            <person name="Ohkuma M."/>
        </authorList>
    </citation>
    <scope>NUCLEOTIDE SEQUENCE</scope>
    <source>
        <strain evidence="1">JCM 14359</strain>
    </source>
</reference>
<dbReference type="Proteomes" id="UP000653099">
    <property type="component" value="Unassembled WGS sequence"/>
</dbReference>
<name>A0A830EJD3_9EURY</name>
<organism evidence="1 2">
    <name type="scientific">Halobellus salinus</name>
    <dbReference type="NCBI Taxonomy" id="931585"/>
    <lineage>
        <taxon>Archaea</taxon>
        <taxon>Methanobacteriati</taxon>
        <taxon>Methanobacteriota</taxon>
        <taxon>Stenosarchaea group</taxon>
        <taxon>Halobacteria</taxon>
        <taxon>Halobacteriales</taxon>
        <taxon>Haloferacaceae</taxon>
        <taxon>Halobellus</taxon>
    </lineage>
</organism>